<comment type="caution">
    <text evidence="2">The sequence shown here is derived from an EMBL/GenBank/DDBJ whole genome shotgun (WGS) entry which is preliminary data.</text>
</comment>
<accession>A0ABS6UL05</accession>
<evidence type="ECO:0000313" key="2">
    <source>
        <dbReference type="EMBL" id="MBW0132583.1"/>
    </source>
</evidence>
<proteinExistence type="predicted"/>
<evidence type="ECO:0000313" key="1">
    <source>
        <dbReference type="EMBL" id="MBW0131155.1"/>
    </source>
</evidence>
<protein>
    <recommendedName>
        <fullName evidence="4">Tail fiber-like repeat protein</fullName>
    </recommendedName>
</protein>
<dbReference type="RefSeq" id="WP_218596117.1">
    <property type="nucleotide sequence ID" value="NZ_JADQDE010000107.1"/>
</dbReference>
<keyword evidence="3" id="KW-1185">Reference proteome</keyword>
<dbReference type="EMBL" id="JADQDF010000001">
    <property type="protein sequence ID" value="MBW0131155.1"/>
    <property type="molecule type" value="Genomic_DNA"/>
</dbReference>
<sequence>MGVIRYPIRPSGAGGGGGEVVDATTDTKGVARLLGGTADNPTVPAAALTGTIADARIPAGITRDSELAVAITAAIDALLDGAPGALDTLNELAAAVNDDASFAASVTSALSGKVSKSGAETIAGIKTFSDAPVVPNGSFTIAKTTGLQTALDAKTALSVDGTPVSAYNLDSSPVAPGELSPPAYTQDEVDGLLAGVGGGNGPWAPVQDTGSETNFTTTNWTVVGGLAITIASTSTADVFRVDVLVDLASYFANTATMIWNLVVNGAGNPITYPIKLVDNGIRLSVPMAWVLTGLSPGNYTLELAAYMTGAGNYQSGPGTSMIAQRVV</sequence>
<dbReference type="Proteomes" id="UP000694300">
    <property type="component" value="Unassembled WGS sequence"/>
</dbReference>
<evidence type="ECO:0000313" key="3">
    <source>
        <dbReference type="Proteomes" id="UP000694300"/>
    </source>
</evidence>
<evidence type="ECO:0008006" key="4">
    <source>
        <dbReference type="Google" id="ProtNLM"/>
    </source>
</evidence>
<dbReference type="EMBL" id="JADQDF010000003">
    <property type="protein sequence ID" value="MBW0132583.1"/>
    <property type="molecule type" value="Genomic_DNA"/>
</dbReference>
<name>A0ABS6UL05_9PSEU</name>
<gene>
    <name evidence="1" type="ORF">I4I82_26245</name>
    <name evidence="2" type="ORF">I4I82_33590</name>
</gene>
<organism evidence="2 3">
    <name type="scientific">Pseudonocardia oceani</name>
    <dbReference type="NCBI Taxonomy" id="2792013"/>
    <lineage>
        <taxon>Bacteria</taxon>
        <taxon>Bacillati</taxon>
        <taxon>Actinomycetota</taxon>
        <taxon>Actinomycetes</taxon>
        <taxon>Pseudonocardiales</taxon>
        <taxon>Pseudonocardiaceae</taxon>
        <taxon>Pseudonocardia</taxon>
    </lineage>
</organism>
<reference evidence="2 3" key="1">
    <citation type="submission" date="2020-11" db="EMBL/GenBank/DDBJ databases">
        <title>Pseudonocardia abyssalis sp. nov. and Pseudonocardia oceani sp. nov., description and phylogenomic analysis of two novel actinomycetes isolated from the deep Southern Ocean.</title>
        <authorList>
            <person name="Parra J."/>
        </authorList>
    </citation>
    <scope>NUCLEOTIDE SEQUENCE [LARGE SCALE GENOMIC DNA]</scope>
    <source>
        <strain evidence="2">KRD-185</strain>
        <strain evidence="3">KRD185</strain>
    </source>
</reference>